<keyword evidence="9" id="KW-0902">Two-component regulatory system</keyword>
<evidence type="ECO:0000256" key="1">
    <source>
        <dbReference type="ARBA" id="ARBA00000085"/>
    </source>
</evidence>
<dbReference type="Gene3D" id="1.10.287.130">
    <property type="match status" value="1"/>
</dbReference>
<evidence type="ECO:0000256" key="5">
    <source>
        <dbReference type="ARBA" id="ARBA00022679"/>
    </source>
</evidence>
<evidence type="ECO:0000256" key="13">
    <source>
        <dbReference type="SAM" id="Phobius"/>
    </source>
</evidence>
<dbReference type="GO" id="GO:0016020">
    <property type="term" value="C:membrane"/>
    <property type="evidence" value="ECO:0007669"/>
    <property type="project" value="UniProtKB-SubCell"/>
</dbReference>
<keyword evidence="13" id="KW-0812">Transmembrane</keyword>
<evidence type="ECO:0000256" key="12">
    <source>
        <dbReference type="SAM" id="MobiDB-lite"/>
    </source>
</evidence>
<dbReference type="PANTHER" id="PTHR45339:SF1">
    <property type="entry name" value="HYBRID SIGNAL TRANSDUCTION HISTIDINE KINASE J"/>
    <property type="match status" value="1"/>
</dbReference>
<feature type="domain" description="Histidine kinase" evidence="14">
    <location>
        <begin position="507"/>
        <end position="728"/>
    </location>
</feature>
<feature type="transmembrane region" description="Helical" evidence="13">
    <location>
        <begin position="182"/>
        <end position="204"/>
    </location>
</feature>
<dbReference type="InterPro" id="IPR000700">
    <property type="entry name" value="PAS-assoc_C"/>
</dbReference>
<dbReference type="EMBL" id="CP001896">
    <property type="protein sequence ID" value="ADC63236.1"/>
    <property type="molecule type" value="Genomic_DNA"/>
</dbReference>
<keyword evidence="18" id="KW-1185">Reference proteome</keyword>
<evidence type="ECO:0000256" key="6">
    <source>
        <dbReference type="ARBA" id="ARBA00022741"/>
    </source>
</evidence>
<evidence type="ECO:0000256" key="10">
    <source>
        <dbReference type="ARBA" id="ARBA00023136"/>
    </source>
</evidence>
<dbReference type="FunFam" id="1.10.287.130:FF:000038">
    <property type="entry name" value="Sensory transduction histidine kinase"/>
    <property type="match status" value="1"/>
</dbReference>
<dbReference type="OrthoDB" id="7051794at2"/>
<dbReference type="GO" id="GO:0005524">
    <property type="term" value="F:ATP binding"/>
    <property type="evidence" value="ECO:0007669"/>
    <property type="project" value="UniProtKB-KW"/>
</dbReference>
<dbReference type="SUPFAM" id="SSF47384">
    <property type="entry name" value="Homodimeric domain of signal transducing histidine kinase"/>
    <property type="match status" value="1"/>
</dbReference>
<dbReference type="InterPro" id="IPR005467">
    <property type="entry name" value="His_kinase_dom"/>
</dbReference>
<dbReference type="PROSITE" id="PS50112">
    <property type="entry name" value="PAS"/>
    <property type="match status" value="1"/>
</dbReference>
<dbReference type="GO" id="GO:0000155">
    <property type="term" value="F:phosphorelay sensor kinase activity"/>
    <property type="evidence" value="ECO:0007669"/>
    <property type="project" value="InterPro"/>
</dbReference>
<dbReference type="Pfam" id="PF08448">
    <property type="entry name" value="PAS_4"/>
    <property type="match status" value="1"/>
</dbReference>
<evidence type="ECO:0000259" key="16">
    <source>
        <dbReference type="PROSITE" id="PS50113"/>
    </source>
</evidence>
<dbReference type="InterPro" id="IPR003594">
    <property type="entry name" value="HATPase_dom"/>
</dbReference>
<gene>
    <name evidence="17" type="ordered locus">Alvin_2319</name>
</gene>
<evidence type="ECO:0000313" key="18">
    <source>
        <dbReference type="Proteomes" id="UP000001441"/>
    </source>
</evidence>
<feature type="transmembrane region" description="Helical" evidence="13">
    <location>
        <begin position="216"/>
        <end position="235"/>
    </location>
</feature>
<evidence type="ECO:0000256" key="2">
    <source>
        <dbReference type="ARBA" id="ARBA00004370"/>
    </source>
</evidence>
<dbReference type="CDD" id="cd00130">
    <property type="entry name" value="PAS"/>
    <property type="match status" value="1"/>
</dbReference>
<dbReference type="Gene3D" id="3.30.565.10">
    <property type="entry name" value="Histidine kinase-like ATPase, C-terminal domain"/>
    <property type="match status" value="1"/>
</dbReference>
<dbReference type="InterPro" id="IPR013656">
    <property type="entry name" value="PAS_4"/>
</dbReference>
<dbReference type="PRINTS" id="PR00344">
    <property type="entry name" value="BCTRLSENSOR"/>
</dbReference>
<keyword evidence="5" id="KW-0808">Transferase</keyword>
<dbReference type="AlphaFoldDB" id="D3RMU8"/>
<dbReference type="NCBIfam" id="TIGR00229">
    <property type="entry name" value="sensory_box"/>
    <property type="match status" value="1"/>
</dbReference>
<dbReference type="InterPro" id="IPR000014">
    <property type="entry name" value="PAS"/>
</dbReference>
<dbReference type="SMART" id="SM00091">
    <property type="entry name" value="PAS"/>
    <property type="match status" value="1"/>
</dbReference>
<dbReference type="InterPro" id="IPR036097">
    <property type="entry name" value="HisK_dim/P_sf"/>
</dbReference>
<keyword evidence="11" id="KW-0131">Cell cycle</keyword>
<keyword evidence="10 13" id="KW-0472">Membrane</keyword>
<dbReference type="SMART" id="SM00388">
    <property type="entry name" value="HisKA"/>
    <property type="match status" value="1"/>
</dbReference>
<keyword evidence="4" id="KW-0597">Phosphoprotein</keyword>
<sequence length="867" mass="95750">MPEPSLNTESGSAGTGTPFGDPGLWLLGLNLTLVLVFPFWLHFRWGGEHRIGLIANLTFILFHLSLLMLLWRTASAPWVEPVTRRGWRLIALGELAYLSGEITWFVHETLLGIEPFPSPADLGYLAFFPLVLAGILSFTRPLEQRGERLLFWLDLSVIAIGVATLVWYFPLHAITAADDLQILALALAYPVGDTVLLVGMAVWLLRPRRKRSTAPIVWLMSGLLLFLLADLRFAQEAASHDYRVGQLTDVFYHLATVMIMVAAHLEYRDHRSGSVPAMTGYALTTGRPEWGLAILPYLAIGAVYALIIPTVFHWMPGHTLSRDGKELGILILVAAILVVLAMLRQAVAAGELARLKTEHAVQASEIRFAALARHSSDLIILTGTDLRARFASDSIQRVLGHTPRDLMRVSLLDYLQPEDRVRASRFIARVLAAPDITLVTEWPMRHADGTWRDIEILATNLSHNPAVGGLVLNGRDVTERKRHQHELEQARAAAESANRAKGEFLANMSHEIRTPMHAVIGLSSLLLDSTLLPQQRDYLERIHLAGTALLGVLNDILDYSKIEAGRMRLESIPLRLQEVLDTTHALFEIQAEKKPLSLEFELAPEVPERLQGDPLRLLQVLNNLVGNALKFTHTGGVWVGVTCQEQTETSVLIKISVRDTGIGLTPAQLERLFGVFHQADASTTRQYGGTGLGLSICKRLTELMGGEIGVESVAGQGSTFWFTARLKPLAPDTDQSDDGTHPSPDVATSVTRPLSTLDTLGTGSLTDGIAAPETWADAPVELRRALPPPRDAFQLLERLDELDALLATQNSRARHLSREIMHALADTPRRFDYAPIAESIKSLDFATARQRLQHLRMEHDPTHTADG</sequence>
<dbReference type="SMART" id="SM00387">
    <property type="entry name" value="HATPase_c"/>
    <property type="match status" value="1"/>
</dbReference>
<feature type="domain" description="PAC" evidence="16">
    <location>
        <begin position="438"/>
        <end position="489"/>
    </location>
</feature>
<evidence type="ECO:0000313" key="17">
    <source>
        <dbReference type="EMBL" id="ADC63236.1"/>
    </source>
</evidence>
<evidence type="ECO:0000256" key="4">
    <source>
        <dbReference type="ARBA" id="ARBA00022553"/>
    </source>
</evidence>
<evidence type="ECO:0000256" key="3">
    <source>
        <dbReference type="ARBA" id="ARBA00012438"/>
    </source>
</evidence>
<dbReference type="InterPro" id="IPR035965">
    <property type="entry name" value="PAS-like_dom_sf"/>
</dbReference>
<dbReference type="PANTHER" id="PTHR45339">
    <property type="entry name" value="HYBRID SIGNAL TRANSDUCTION HISTIDINE KINASE J"/>
    <property type="match status" value="1"/>
</dbReference>
<feature type="transmembrane region" description="Helical" evidence="13">
    <location>
        <begin position="23"/>
        <end position="41"/>
    </location>
</feature>
<keyword evidence="8" id="KW-0067">ATP-binding</keyword>
<dbReference type="Proteomes" id="UP000001441">
    <property type="component" value="Chromosome"/>
</dbReference>
<accession>D3RMU8</accession>
<dbReference type="CDD" id="cd16922">
    <property type="entry name" value="HATPase_EvgS-ArcB-TorS-like"/>
    <property type="match status" value="1"/>
</dbReference>
<dbReference type="eggNOG" id="COG0642">
    <property type="taxonomic scope" value="Bacteria"/>
</dbReference>
<dbReference type="PROSITE" id="PS50113">
    <property type="entry name" value="PAC"/>
    <property type="match status" value="1"/>
</dbReference>
<dbReference type="EC" id="2.7.13.3" evidence="3"/>
<dbReference type="PROSITE" id="PS50109">
    <property type="entry name" value="HIS_KIN"/>
    <property type="match status" value="1"/>
</dbReference>
<feature type="region of interest" description="Disordered" evidence="12">
    <location>
        <begin position="731"/>
        <end position="753"/>
    </location>
</feature>
<dbReference type="FunFam" id="3.30.565.10:FF:000010">
    <property type="entry name" value="Sensor histidine kinase RcsC"/>
    <property type="match status" value="1"/>
</dbReference>
<feature type="transmembrane region" description="Helical" evidence="13">
    <location>
        <begin position="151"/>
        <end position="170"/>
    </location>
</feature>
<comment type="subcellular location">
    <subcellularLocation>
        <location evidence="2">Membrane</location>
    </subcellularLocation>
</comment>
<evidence type="ECO:0000256" key="11">
    <source>
        <dbReference type="ARBA" id="ARBA00023306"/>
    </source>
</evidence>
<dbReference type="Pfam" id="PF00512">
    <property type="entry name" value="HisKA"/>
    <property type="match status" value="1"/>
</dbReference>
<dbReference type="KEGG" id="alv:Alvin_2319"/>
<dbReference type="Pfam" id="PF02518">
    <property type="entry name" value="HATPase_c"/>
    <property type="match status" value="1"/>
</dbReference>
<dbReference type="InterPro" id="IPR036890">
    <property type="entry name" value="HATPase_C_sf"/>
</dbReference>
<dbReference type="InterPro" id="IPR004358">
    <property type="entry name" value="Sig_transdc_His_kin-like_C"/>
</dbReference>
<evidence type="ECO:0000256" key="8">
    <source>
        <dbReference type="ARBA" id="ARBA00022840"/>
    </source>
</evidence>
<dbReference type="HOGENOM" id="CLU_330570_0_0_6"/>
<reference evidence="17 18" key="1">
    <citation type="journal article" date="2011" name="Stand. Genomic Sci.">
        <title>Complete genome sequence of Allochromatium vinosum DSM 180(T).</title>
        <authorList>
            <person name="Weissgerber T."/>
            <person name="Zigann R."/>
            <person name="Bruce D."/>
            <person name="Chang Y.J."/>
            <person name="Detter J.C."/>
            <person name="Han C."/>
            <person name="Hauser L."/>
            <person name="Jeffries C.D."/>
            <person name="Land M."/>
            <person name="Munk A.C."/>
            <person name="Tapia R."/>
            <person name="Dahl C."/>
        </authorList>
    </citation>
    <scope>NUCLEOTIDE SEQUENCE [LARGE SCALE GENOMIC DNA]</scope>
    <source>
        <strain evidence="18">ATCC 17899 / DSM 180 / NBRC 103801 / NCIMB 10441 / D</strain>
    </source>
</reference>
<dbReference type="SUPFAM" id="SSF55874">
    <property type="entry name" value="ATPase domain of HSP90 chaperone/DNA topoisomerase II/histidine kinase"/>
    <property type="match status" value="1"/>
</dbReference>
<name>D3RMU8_ALLVD</name>
<evidence type="ECO:0000256" key="7">
    <source>
        <dbReference type="ARBA" id="ARBA00022777"/>
    </source>
</evidence>
<evidence type="ECO:0000256" key="9">
    <source>
        <dbReference type="ARBA" id="ARBA00023012"/>
    </source>
</evidence>
<proteinExistence type="predicted"/>
<feature type="transmembrane region" description="Helical" evidence="13">
    <location>
        <begin position="122"/>
        <end position="139"/>
    </location>
</feature>
<organism evidence="17 18">
    <name type="scientific">Allochromatium vinosum (strain ATCC 17899 / DSM 180 / NBRC 103801 / NCIMB 10441 / D)</name>
    <name type="common">Chromatium vinosum</name>
    <dbReference type="NCBI Taxonomy" id="572477"/>
    <lineage>
        <taxon>Bacteria</taxon>
        <taxon>Pseudomonadati</taxon>
        <taxon>Pseudomonadota</taxon>
        <taxon>Gammaproteobacteria</taxon>
        <taxon>Chromatiales</taxon>
        <taxon>Chromatiaceae</taxon>
        <taxon>Allochromatium</taxon>
    </lineage>
</organism>
<keyword evidence="7 17" id="KW-0418">Kinase</keyword>
<dbReference type="CDD" id="cd00082">
    <property type="entry name" value="HisKA"/>
    <property type="match status" value="1"/>
</dbReference>
<dbReference type="RefSeq" id="WP_012971508.1">
    <property type="nucleotide sequence ID" value="NC_013851.1"/>
</dbReference>
<feature type="domain" description="PAS" evidence="15">
    <location>
        <begin position="364"/>
        <end position="434"/>
    </location>
</feature>
<comment type="catalytic activity">
    <reaction evidence="1">
        <text>ATP + protein L-histidine = ADP + protein N-phospho-L-histidine.</text>
        <dbReference type="EC" id="2.7.13.3"/>
    </reaction>
</comment>
<keyword evidence="6" id="KW-0547">Nucleotide-binding</keyword>
<dbReference type="STRING" id="572477.Alvin_2319"/>
<evidence type="ECO:0000259" key="15">
    <source>
        <dbReference type="PROSITE" id="PS50112"/>
    </source>
</evidence>
<dbReference type="SUPFAM" id="SSF55785">
    <property type="entry name" value="PYP-like sensor domain (PAS domain)"/>
    <property type="match status" value="1"/>
</dbReference>
<protein>
    <recommendedName>
        <fullName evidence="3">histidine kinase</fullName>
        <ecNumber evidence="3">2.7.13.3</ecNumber>
    </recommendedName>
</protein>
<evidence type="ECO:0000259" key="14">
    <source>
        <dbReference type="PROSITE" id="PS50109"/>
    </source>
</evidence>
<dbReference type="Gene3D" id="3.30.450.20">
    <property type="entry name" value="PAS domain"/>
    <property type="match status" value="1"/>
</dbReference>
<feature type="transmembrane region" description="Helical" evidence="13">
    <location>
        <begin position="290"/>
        <end position="315"/>
    </location>
</feature>
<feature type="transmembrane region" description="Helical" evidence="13">
    <location>
        <begin position="53"/>
        <end position="71"/>
    </location>
</feature>
<keyword evidence="13" id="KW-1133">Transmembrane helix</keyword>
<dbReference type="InterPro" id="IPR003661">
    <property type="entry name" value="HisK_dim/P_dom"/>
</dbReference>
<feature type="transmembrane region" description="Helical" evidence="13">
    <location>
        <begin position="327"/>
        <end position="347"/>
    </location>
</feature>